<feature type="region of interest" description="Disordered" evidence="6">
    <location>
        <begin position="1"/>
        <end position="30"/>
    </location>
</feature>
<evidence type="ECO:0000256" key="6">
    <source>
        <dbReference type="SAM" id="MobiDB-lite"/>
    </source>
</evidence>
<evidence type="ECO:0000256" key="7">
    <source>
        <dbReference type="SAM" id="Phobius"/>
    </source>
</evidence>
<dbReference type="Pfam" id="PF13520">
    <property type="entry name" value="AA_permease_2"/>
    <property type="match status" value="1"/>
</dbReference>
<evidence type="ECO:0000256" key="1">
    <source>
        <dbReference type="ARBA" id="ARBA00004651"/>
    </source>
</evidence>
<feature type="transmembrane region" description="Helical" evidence="7">
    <location>
        <begin position="74"/>
        <end position="93"/>
    </location>
</feature>
<keyword evidence="2" id="KW-1003">Cell membrane</keyword>
<evidence type="ECO:0000256" key="3">
    <source>
        <dbReference type="ARBA" id="ARBA00022692"/>
    </source>
</evidence>
<feature type="transmembrane region" description="Helical" evidence="7">
    <location>
        <begin position="430"/>
        <end position="451"/>
    </location>
</feature>
<proteinExistence type="predicted"/>
<evidence type="ECO:0000313" key="9">
    <source>
        <dbReference type="Proteomes" id="UP001235744"/>
    </source>
</evidence>
<dbReference type="PIRSF" id="PIRSF006060">
    <property type="entry name" value="AA_transporter"/>
    <property type="match status" value="1"/>
</dbReference>
<feature type="transmembrane region" description="Helical" evidence="7">
    <location>
        <begin position="235"/>
        <end position="256"/>
    </location>
</feature>
<feature type="transmembrane region" description="Helical" evidence="7">
    <location>
        <begin position="114"/>
        <end position="133"/>
    </location>
</feature>
<feature type="transmembrane region" description="Helical" evidence="7">
    <location>
        <begin position="471"/>
        <end position="491"/>
    </location>
</feature>
<dbReference type="InterPro" id="IPR002293">
    <property type="entry name" value="AA/rel_permease1"/>
</dbReference>
<accession>A0ABY9IYY8</accession>
<feature type="transmembrane region" description="Helical" evidence="7">
    <location>
        <begin position="165"/>
        <end position="183"/>
    </location>
</feature>
<keyword evidence="5 7" id="KW-0472">Membrane</keyword>
<feature type="transmembrane region" description="Helical" evidence="7">
    <location>
        <begin position="195"/>
        <end position="215"/>
    </location>
</feature>
<dbReference type="InterPro" id="IPR050367">
    <property type="entry name" value="APC_superfamily"/>
</dbReference>
<sequence length="519" mass="54327">MCRHRGRTAPLGEGATVTSYREEPAGPAQPPAALRKSLGVVDGFAIAASSTAATTSIGIGLGVTATAVGLHLPIIMLLAFLPILGIAGAYSRLNRVEPNMGSGYVWVGRSLSPWLGFLVGWIGIVSTIVFLAYTTTVTGSALLQLAGEAGLHEAAGLRLDPDSTAQSTALGIVVLVAVTFTAVTGLRSAATFQKYLLVFEYAVLLGFCGYGLFAGSQPFSLDWLNPFTIPSFEQLAQGLLLSVFCFWGFESTFSVTEEIRDPQDASKAGLITLFTMLGLFLLGSFAFQRVLSLDELTAHGAQGLTYFGNQLAGQPLAALPLIALTLSAVASLQSGVIPTVRGMFAMGRDRTLGPLWTKVSPRYGTPAAGTVAVGCIAAAIAVLSLVIPKVGDLILASVNAIGVVVSIYYALTALAAAARFRGSFRESWSLAVRAVVLPVTSALVLLALGGYLCWTFATSADHFEVSPDNGWFMLLCPAVILLTGFVAAAWAKWARQSPYFVTGRSVAPDALAEPVPDPV</sequence>
<comment type="subcellular location">
    <subcellularLocation>
        <location evidence="1">Cell membrane</location>
        <topology evidence="1">Multi-pass membrane protein</topology>
    </subcellularLocation>
</comment>
<dbReference type="Proteomes" id="UP001235744">
    <property type="component" value="Chromosome"/>
</dbReference>
<gene>
    <name evidence="8" type="ORF">P8A19_32935</name>
</gene>
<feature type="transmembrane region" description="Helical" evidence="7">
    <location>
        <begin position="367"/>
        <end position="387"/>
    </location>
</feature>
<keyword evidence="9" id="KW-1185">Reference proteome</keyword>
<evidence type="ECO:0000256" key="2">
    <source>
        <dbReference type="ARBA" id="ARBA00022475"/>
    </source>
</evidence>
<evidence type="ECO:0000256" key="5">
    <source>
        <dbReference type="ARBA" id="ARBA00023136"/>
    </source>
</evidence>
<feature type="transmembrane region" description="Helical" evidence="7">
    <location>
        <begin position="393"/>
        <end position="418"/>
    </location>
</feature>
<protein>
    <submittedName>
        <fullName evidence="8">APC family permease</fullName>
    </submittedName>
</protein>
<organism evidence="8 9">
    <name type="scientific">Streptomyces poriferorum</name>
    <dbReference type="NCBI Taxonomy" id="2798799"/>
    <lineage>
        <taxon>Bacteria</taxon>
        <taxon>Bacillati</taxon>
        <taxon>Actinomycetota</taxon>
        <taxon>Actinomycetes</taxon>
        <taxon>Kitasatosporales</taxon>
        <taxon>Streptomycetaceae</taxon>
        <taxon>Streptomyces</taxon>
    </lineage>
</organism>
<keyword evidence="3 7" id="KW-0812">Transmembrane</keyword>
<reference evidence="8 9" key="1">
    <citation type="submission" date="2023-03" db="EMBL/GenBank/DDBJ databases">
        <title>Isolation and description of six Streptomyces strains from soil environments, able to metabolize different microbial glucans.</title>
        <authorList>
            <person name="Widen T."/>
            <person name="Larsbrink J."/>
        </authorList>
    </citation>
    <scope>NUCLEOTIDE SEQUENCE [LARGE SCALE GENOMIC DNA]</scope>
    <source>
        <strain evidence="8 9">Alt2</strain>
    </source>
</reference>
<feature type="transmembrane region" description="Helical" evidence="7">
    <location>
        <begin position="268"/>
        <end position="287"/>
    </location>
</feature>
<feature type="transmembrane region" description="Helical" evidence="7">
    <location>
        <begin position="317"/>
        <end position="340"/>
    </location>
</feature>
<dbReference type="EMBL" id="CP120988">
    <property type="protein sequence ID" value="WLQ59934.1"/>
    <property type="molecule type" value="Genomic_DNA"/>
</dbReference>
<feature type="transmembrane region" description="Helical" evidence="7">
    <location>
        <begin position="44"/>
        <end position="68"/>
    </location>
</feature>
<name>A0ABY9IYY8_9ACTN</name>
<dbReference type="PANTHER" id="PTHR42770:SF7">
    <property type="entry name" value="MEMBRANE PROTEIN"/>
    <property type="match status" value="1"/>
</dbReference>
<keyword evidence="4 7" id="KW-1133">Transmembrane helix</keyword>
<evidence type="ECO:0000313" key="8">
    <source>
        <dbReference type="EMBL" id="WLQ59934.1"/>
    </source>
</evidence>
<evidence type="ECO:0000256" key="4">
    <source>
        <dbReference type="ARBA" id="ARBA00022989"/>
    </source>
</evidence>
<dbReference type="PANTHER" id="PTHR42770">
    <property type="entry name" value="AMINO ACID TRANSPORTER-RELATED"/>
    <property type="match status" value="1"/>
</dbReference>